<dbReference type="Pfam" id="PF08327">
    <property type="entry name" value="AHSA1"/>
    <property type="match status" value="1"/>
</dbReference>
<gene>
    <name evidence="3" type="ORF">JJE72_17125</name>
</gene>
<dbReference type="InterPro" id="IPR023393">
    <property type="entry name" value="START-like_dom_sf"/>
</dbReference>
<dbReference type="EMBL" id="JAERRC010000046">
    <property type="protein sequence ID" value="MBL0707219.1"/>
    <property type="molecule type" value="Genomic_DNA"/>
</dbReference>
<feature type="domain" description="Activator of Hsp90 ATPase homologue 1/2-like C-terminal" evidence="2">
    <location>
        <begin position="14"/>
        <end position="142"/>
    </location>
</feature>
<protein>
    <submittedName>
        <fullName evidence="3">SRPBCC domain-containing protein</fullName>
    </submittedName>
</protein>
<dbReference type="InterPro" id="IPR013538">
    <property type="entry name" value="ASHA1/2-like_C"/>
</dbReference>
<dbReference type="RefSeq" id="WP_189693670.1">
    <property type="nucleotide sequence ID" value="NZ_BNCM01000006.1"/>
</dbReference>
<evidence type="ECO:0000313" key="3">
    <source>
        <dbReference type="EMBL" id="MBL0707219.1"/>
    </source>
</evidence>
<evidence type="ECO:0000313" key="4">
    <source>
        <dbReference type="Proteomes" id="UP000639051"/>
    </source>
</evidence>
<organism evidence="3 4">
    <name type="scientific">Sinomonas cellulolyticus</name>
    <dbReference type="NCBI Taxonomy" id="2801916"/>
    <lineage>
        <taxon>Bacteria</taxon>
        <taxon>Bacillati</taxon>
        <taxon>Actinomycetota</taxon>
        <taxon>Actinomycetes</taxon>
        <taxon>Micrococcales</taxon>
        <taxon>Micrococcaceae</taxon>
        <taxon>Sinomonas</taxon>
    </lineage>
</organism>
<name>A0ABS1K6C1_9MICC</name>
<keyword evidence="4" id="KW-1185">Reference proteome</keyword>
<proteinExistence type="inferred from homology"/>
<comment type="similarity">
    <text evidence="1">Belongs to the AHA1 family.</text>
</comment>
<dbReference type="Gene3D" id="3.30.530.20">
    <property type="match status" value="1"/>
</dbReference>
<sequence length="151" mass="16545">MADTYSAQTSIEINAPIERVWDALINPQTVSKYLHGTTLEADWRPGGAVTWSGEWKGQSYTDKGTVLRFEPPRVVSTTHWSPMAGSEDAPENYHHVTYELAEHDGATILTLTHGNSPTQADADTMVANSWAPVLADIKRVVEAGPDTRRGV</sequence>
<dbReference type="Proteomes" id="UP000639051">
    <property type="component" value="Unassembled WGS sequence"/>
</dbReference>
<dbReference type="SUPFAM" id="SSF55961">
    <property type="entry name" value="Bet v1-like"/>
    <property type="match status" value="1"/>
</dbReference>
<evidence type="ECO:0000256" key="1">
    <source>
        <dbReference type="ARBA" id="ARBA00006817"/>
    </source>
</evidence>
<evidence type="ECO:0000259" key="2">
    <source>
        <dbReference type="Pfam" id="PF08327"/>
    </source>
</evidence>
<accession>A0ABS1K6C1</accession>
<reference evidence="3 4" key="1">
    <citation type="submission" date="2021-01" db="EMBL/GenBank/DDBJ databases">
        <title>Genome public.</title>
        <authorList>
            <person name="Liu C."/>
            <person name="Sun Q."/>
        </authorList>
    </citation>
    <scope>NUCLEOTIDE SEQUENCE [LARGE SCALE GENOMIC DNA]</scope>
    <source>
        <strain evidence="3 4">JC656</strain>
    </source>
</reference>
<comment type="caution">
    <text evidence="3">The sequence shown here is derived from an EMBL/GenBank/DDBJ whole genome shotgun (WGS) entry which is preliminary data.</text>
</comment>